<dbReference type="PROSITE" id="PS00678">
    <property type="entry name" value="WD_REPEATS_1"/>
    <property type="match status" value="2"/>
</dbReference>
<evidence type="ECO:0000313" key="10">
    <source>
        <dbReference type="Proteomes" id="UP001428341"/>
    </source>
</evidence>
<evidence type="ECO:0000259" key="8">
    <source>
        <dbReference type="Pfam" id="PF04003"/>
    </source>
</evidence>
<comment type="subcellular location">
    <subcellularLocation>
        <location evidence="1">Nucleus</location>
        <location evidence="1">Nucleolus</location>
    </subcellularLocation>
</comment>
<keyword evidence="5" id="KW-0539">Nucleus</keyword>
<dbReference type="FunFam" id="2.130.10.10:FF:000900">
    <property type="entry name" value="Periodic tryptophan protein 2"/>
    <property type="match status" value="1"/>
</dbReference>
<dbReference type="InterPro" id="IPR019775">
    <property type="entry name" value="WD40_repeat_CS"/>
</dbReference>
<evidence type="ECO:0000313" key="9">
    <source>
        <dbReference type="EMBL" id="KAK9229293.1"/>
    </source>
</evidence>
<dbReference type="GO" id="GO:0000462">
    <property type="term" value="P:maturation of SSU-rRNA from tricistronic rRNA transcript (SSU-rRNA, 5.8S rRNA, LSU-rRNA)"/>
    <property type="evidence" value="ECO:0007669"/>
    <property type="project" value="TreeGrafter"/>
</dbReference>
<dbReference type="GO" id="GO:0034388">
    <property type="term" value="C:Pwp2p-containing subcomplex of 90S preribosome"/>
    <property type="evidence" value="ECO:0007669"/>
    <property type="project" value="TreeGrafter"/>
</dbReference>
<name>A0AAP0MYA4_9ROSI</name>
<dbReference type="Gene3D" id="2.130.10.10">
    <property type="entry name" value="YVTN repeat-like/Quinoprotein amine dehydrogenase"/>
    <property type="match status" value="3"/>
</dbReference>
<protein>
    <recommendedName>
        <fullName evidence="8">Small-subunit processome Utp12 domain-containing protein</fullName>
    </recommendedName>
</protein>
<reference evidence="9 10" key="1">
    <citation type="submission" date="2024-05" db="EMBL/GenBank/DDBJ databases">
        <title>Haplotype-resolved chromosome-level genome assembly of Huyou (Citrus changshanensis).</title>
        <authorList>
            <person name="Miao C."/>
            <person name="Chen W."/>
            <person name="Wu Y."/>
            <person name="Wang L."/>
            <person name="Zhao S."/>
            <person name="Grierson D."/>
            <person name="Xu C."/>
            <person name="Chen K."/>
        </authorList>
    </citation>
    <scope>NUCLEOTIDE SEQUENCE [LARGE SCALE GENOMIC DNA]</scope>
    <source>
        <strain evidence="9">01-14</strain>
        <tissue evidence="9">Leaf</tissue>
    </source>
</reference>
<dbReference type="InterPro" id="IPR011047">
    <property type="entry name" value="Quinoprotein_ADH-like_sf"/>
</dbReference>
<dbReference type="SUPFAM" id="SSF50978">
    <property type="entry name" value="WD40 repeat-like"/>
    <property type="match status" value="1"/>
</dbReference>
<evidence type="ECO:0000256" key="7">
    <source>
        <dbReference type="SAM" id="MobiDB-lite"/>
    </source>
</evidence>
<feature type="compositionally biased region" description="Acidic residues" evidence="7">
    <location>
        <begin position="703"/>
        <end position="713"/>
    </location>
</feature>
<feature type="repeat" description="WD" evidence="6">
    <location>
        <begin position="137"/>
        <end position="168"/>
    </location>
</feature>
<feature type="repeat" description="WD" evidence="6">
    <location>
        <begin position="539"/>
        <end position="580"/>
    </location>
</feature>
<evidence type="ECO:0000256" key="5">
    <source>
        <dbReference type="ARBA" id="ARBA00023242"/>
    </source>
</evidence>
<feature type="region of interest" description="Disordered" evidence="7">
    <location>
        <begin position="230"/>
        <end position="262"/>
    </location>
</feature>
<dbReference type="Proteomes" id="UP001428341">
    <property type="component" value="Unassembled WGS sequence"/>
</dbReference>
<dbReference type="CDD" id="cd00200">
    <property type="entry name" value="WD40"/>
    <property type="match status" value="1"/>
</dbReference>
<dbReference type="InterPro" id="IPR001680">
    <property type="entry name" value="WD40_rpt"/>
</dbReference>
<feature type="repeat" description="WD" evidence="6">
    <location>
        <begin position="497"/>
        <end position="530"/>
    </location>
</feature>
<comment type="similarity">
    <text evidence="2">Belongs to the WD repeat PWP2 family.</text>
</comment>
<feature type="region of interest" description="Disordered" evidence="7">
    <location>
        <begin position="700"/>
        <end position="719"/>
    </location>
</feature>
<dbReference type="Pfam" id="PF00400">
    <property type="entry name" value="WD40"/>
    <property type="match status" value="6"/>
</dbReference>
<dbReference type="EMBL" id="JBCGBO010000001">
    <property type="protein sequence ID" value="KAK9229293.1"/>
    <property type="molecule type" value="Genomic_DNA"/>
</dbReference>
<dbReference type="SMART" id="SM00320">
    <property type="entry name" value="WD40"/>
    <property type="match status" value="10"/>
</dbReference>
<dbReference type="PANTHER" id="PTHR19858">
    <property type="entry name" value="WD40 REPEAT PROTEIN"/>
    <property type="match status" value="1"/>
</dbReference>
<evidence type="ECO:0000256" key="1">
    <source>
        <dbReference type="ARBA" id="ARBA00004604"/>
    </source>
</evidence>
<sequence>MNYRFQNLLGAPYRGGNAVLSQNTKLISPVGNRVSVTDLIKSKTVTLPVESSSNICRIAVSPDGTFLLTVDENQRCHFINLHCHVVLHRVRFKYPVNAILFSPNGKYIAVGTGKLVQIWRSPGFKKEVFAFELIRTLADCNDKVTALNWSPDSNYLLVGSKDLAVRLFYVKEKLKGIHTNKPFLLLGHRDSVVGCFFSVDKKTDKVNRIYTIARDCYMFSWGFSGNDGKIDETMEDSEPPSPGTPEREGEGKKRKDFDGKDEELGEQQEYLHKQKWGLLRKDDFSQAPSKVTACDYHRGLDMVVVGFSNGVFGLYQMPDFVCIHLLSISREKITTAVFNELGNWLVFGCAKLGQLLVWEWRSESYILKQQGHYFDVNCLAYSPDSQLLATGADDNKVKVWTVSSGFCFVTFTEHTNAVTALHFMANNHSLLSASLDGTVRAWDLFRYRNFRTFTTPSSRQFVSLASDQSGEVICAGTLDSFEIFVWSMKTGRLLDILSGHEGPVHGLVFSPTNATLASSSWDKTVRLWNVFEGKGSVESFPHTHDVLTVVYRPDGRQLACSTLDGQIHFWDPLNGELMYTIEGRRDISGGRLMTDRRSAANSSSGKCFTTLCYSADGSYILAGGSSKYICMYDVADQVFQGIIIGFELRLEVYILANEEVTYFILVKLKVLLRRFQITHNLSLDGVIDFLNSKNMTEAGPMDLIDDDNSDTEEGVEKQTRGKLDYDLPGALPNRGRPTIQTKCLKIAPTGRNFVAATTEGVLVYSIDESFIFDPTDLDIDVTPEAVDAALNEDQPKRALILSLRLNEDNLIKKCIFAISPVDIPAVASSIPYRYMQRLIEALSDLLESCPHLEFMLRWCQELCKTHGNTIQQNSRNLLPSLKSLQKSITRIHQDLADTCSSNEYMLQYLCSVGAKK</sequence>
<dbReference type="InterPro" id="IPR036322">
    <property type="entry name" value="WD40_repeat_dom_sf"/>
</dbReference>
<dbReference type="AlphaFoldDB" id="A0AAP0MYA4"/>
<gene>
    <name evidence="9" type="ORF">WN944_022253</name>
</gene>
<keyword evidence="10" id="KW-1185">Reference proteome</keyword>
<feature type="repeat" description="WD" evidence="6">
    <location>
        <begin position="369"/>
        <end position="410"/>
    </location>
</feature>
<dbReference type="GO" id="GO:0000028">
    <property type="term" value="P:ribosomal small subunit assembly"/>
    <property type="evidence" value="ECO:0007669"/>
    <property type="project" value="TreeGrafter"/>
</dbReference>
<feature type="repeat" description="WD" evidence="6">
    <location>
        <begin position="411"/>
        <end position="452"/>
    </location>
</feature>
<dbReference type="InterPro" id="IPR027145">
    <property type="entry name" value="PWP2"/>
</dbReference>
<keyword evidence="4" id="KW-0677">Repeat</keyword>
<dbReference type="PROSITE" id="PS50082">
    <property type="entry name" value="WD_REPEATS_2"/>
    <property type="match status" value="5"/>
</dbReference>
<dbReference type="PANTHER" id="PTHR19858:SF0">
    <property type="entry name" value="PERIODIC TRYPTOPHAN PROTEIN 2 HOMOLOG"/>
    <property type="match status" value="1"/>
</dbReference>
<proteinExistence type="inferred from homology"/>
<evidence type="ECO:0000256" key="2">
    <source>
        <dbReference type="ARBA" id="ARBA00010226"/>
    </source>
</evidence>
<dbReference type="PROSITE" id="PS50294">
    <property type="entry name" value="WD_REPEATS_REGION"/>
    <property type="match status" value="4"/>
</dbReference>
<dbReference type="InterPro" id="IPR007148">
    <property type="entry name" value="SSU_processome_Utp12"/>
</dbReference>
<dbReference type="SUPFAM" id="SSF50998">
    <property type="entry name" value="Quinoprotein alcohol dehydrogenase-like"/>
    <property type="match status" value="1"/>
</dbReference>
<feature type="compositionally biased region" description="Basic and acidic residues" evidence="7">
    <location>
        <begin position="245"/>
        <end position="258"/>
    </location>
</feature>
<accession>A0AAP0MYA4</accession>
<evidence type="ECO:0000256" key="6">
    <source>
        <dbReference type="PROSITE-ProRule" id="PRU00221"/>
    </source>
</evidence>
<dbReference type="FunFam" id="2.130.10.10:FF:000688">
    <property type="entry name" value="Periodic tryptophan protein 2"/>
    <property type="match status" value="1"/>
</dbReference>
<dbReference type="PRINTS" id="PR00320">
    <property type="entry name" value="GPROTEINBRPT"/>
</dbReference>
<feature type="domain" description="Small-subunit processome Utp12" evidence="8">
    <location>
        <begin position="806"/>
        <end position="911"/>
    </location>
</feature>
<evidence type="ECO:0000256" key="4">
    <source>
        <dbReference type="ARBA" id="ARBA00022737"/>
    </source>
</evidence>
<organism evidence="9 10">
    <name type="scientific">Citrus x changshan-huyou</name>
    <dbReference type="NCBI Taxonomy" id="2935761"/>
    <lineage>
        <taxon>Eukaryota</taxon>
        <taxon>Viridiplantae</taxon>
        <taxon>Streptophyta</taxon>
        <taxon>Embryophyta</taxon>
        <taxon>Tracheophyta</taxon>
        <taxon>Spermatophyta</taxon>
        <taxon>Magnoliopsida</taxon>
        <taxon>eudicotyledons</taxon>
        <taxon>Gunneridae</taxon>
        <taxon>Pentapetalae</taxon>
        <taxon>rosids</taxon>
        <taxon>malvids</taxon>
        <taxon>Sapindales</taxon>
        <taxon>Rutaceae</taxon>
        <taxon>Aurantioideae</taxon>
        <taxon>Citrus</taxon>
    </lineage>
</organism>
<keyword evidence="3 6" id="KW-0853">WD repeat</keyword>
<comment type="caution">
    <text evidence="9">The sequence shown here is derived from an EMBL/GenBank/DDBJ whole genome shotgun (WGS) entry which is preliminary data.</text>
</comment>
<dbReference type="InterPro" id="IPR015943">
    <property type="entry name" value="WD40/YVTN_repeat-like_dom_sf"/>
</dbReference>
<evidence type="ECO:0000256" key="3">
    <source>
        <dbReference type="ARBA" id="ARBA00022574"/>
    </source>
</evidence>
<dbReference type="InterPro" id="IPR020472">
    <property type="entry name" value="WD40_PAC1"/>
</dbReference>
<dbReference type="GO" id="GO:0032040">
    <property type="term" value="C:small-subunit processome"/>
    <property type="evidence" value="ECO:0007669"/>
    <property type="project" value="TreeGrafter"/>
</dbReference>
<dbReference type="Pfam" id="PF04003">
    <property type="entry name" value="Utp12"/>
    <property type="match status" value="1"/>
</dbReference>